<dbReference type="Proteomes" id="UP000298603">
    <property type="component" value="Chromosome"/>
</dbReference>
<evidence type="ECO:0000256" key="5">
    <source>
        <dbReference type="HAMAP-Rule" id="MF_00014"/>
    </source>
</evidence>
<keyword evidence="3 5" id="KW-0698">rRNA processing</keyword>
<evidence type="ECO:0000256" key="3">
    <source>
        <dbReference type="ARBA" id="ARBA00022552"/>
    </source>
</evidence>
<gene>
    <name evidence="5 8" type="primary">rimM</name>
    <name evidence="8" type="ORF">D9V81_01365</name>
</gene>
<comment type="subunit">
    <text evidence="5">Binds ribosomal protein uS19.</text>
</comment>
<protein>
    <recommendedName>
        <fullName evidence="5">Ribosome maturation factor RimM</fullName>
    </recommendedName>
</protein>
<dbReference type="EMBL" id="CP032996">
    <property type="protein sequence ID" value="QCI27259.1"/>
    <property type="molecule type" value="Genomic_DNA"/>
</dbReference>
<dbReference type="PANTHER" id="PTHR33692:SF1">
    <property type="entry name" value="RIBOSOME MATURATION FACTOR RIMM"/>
    <property type="match status" value="1"/>
</dbReference>
<dbReference type="SUPFAM" id="SSF50346">
    <property type="entry name" value="PRC-barrel domain"/>
    <property type="match status" value="1"/>
</dbReference>
<evidence type="ECO:0000256" key="1">
    <source>
        <dbReference type="ARBA" id="ARBA00022490"/>
    </source>
</evidence>
<evidence type="ECO:0000259" key="7">
    <source>
        <dbReference type="Pfam" id="PF24986"/>
    </source>
</evidence>
<keyword evidence="4 5" id="KW-0143">Chaperone</keyword>
<keyword evidence="9" id="KW-1185">Reference proteome</keyword>
<dbReference type="OrthoDB" id="9783509at2"/>
<evidence type="ECO:0000259" key="6">
    <source>
        <dbReference type="Pfam" id="PF01782"/>
    </source>
</evidence>
<dbReference type="InterPro" id="IPR011033">
    <property type="entry name" value="PRC_barrel-like_sf"/>
</dbReference>
<dbReference type="InterPro" id="IPR009000">
    <property type="entry name" value="Transl_B-barrel_sf"/>
</dbReference>
<dbReference type="Pfam" id="PF24986">
    <property type="entry name" value="PRC_RimM"/>
    <property type="match status" value="1"/>
</dbReference>
<dbReference type="GO" id="GO:0005737">
    <property type="term" value="C:cytoplasm"/>
    <property type="evidence" value="ECO:0007669"/>
    <property type="project" value="UniProtKB-SubCell"/>
</dbReference>
<comment type="subcellular location">
    <subcellularLocation>
        <location evidence="5">Cytoplasm</location>
    </subcellularLocation>
</comment>
<dbReference type="GO" id="GO:0042274">
    <property type="term" value="P:ribosomal small subunit biogenesis"/>
    <property type="evidence" value="ECO:0007669"/>
    <property type="project" value="UniProtKB-UniRule"/>
</dbReference>
<dbReference type="Pfam" id="PF01782">
    <property type="entry name" value="RimM"/>
    <property type="match status" value="1"/>
</dbReference>
<dbReference type="GO" id="GO:0006364">
    <property type="term" value="P:rRNA processing"/>
    <property type="evidence" value="ECO:0007669"/>
    <property type="project" value="UniProtKB-UniRule"/>
</dbReference>
<keyword evidence="2 5" id="KW-0690">Ribosome biogenesis</keyword>
<dbReference type="Gene3D" id="2.40.30.60">
    <property type="entry name" value="RimM"/>
    <property type="match status" value="1"/>
</dbReference>
<comment type="domain">
    <text evidence="5">The PRC barrel domain binds ribosomal protein uS19.</text>
</comment>
<dbReference type="AlphaFoldDB" id="A0A4D6YDH4"/>
<accession>A0A4D6YDH4</accession>
<dbReference type="NCBIfam" id="TIGR02273">
    <property type="entry name" value="16S_RimM"/>
    <property type="match status" value="1"/>
</dbReference>
<proteinExistence type="inferred from homology"/>
<dbReference type="GO" id="GO:0005840">
    <property type="term" value="C:ribosome"/>
    <property type="evidence" value="ECO:0007669"/>
    <property type="project" value="InterPro"/>
</dbReference>
<evidence type="ECO:0000256" key="2">
    <source>
        <dbReference type="ARBA" id="ARBA00022517"/>
    </source>
</evidence>
<reference evidence="8 9" key="1">
    <citation type="submission" date="2018-10" db="EMBL/GenBank/DDBJ databases">
        <title>Comparative functional genomics of the obligate endosymbiont Buchnera aphidicola.</title>
        <authorList>
            <person name="Chong R.A."/>
        </authorList>
    </citation>
    <scope>NUCLEOTIDE SEQUENCE [LARGE SCALE GENOMIC DNA]</scope>
    <source>
        <strain evidence="8 9">Tma</strain>
    </source>
</reference>
<evidence type="ECO:0000256" key="4">
    <source>
        <dbReference type="ARBA" id="ARBA00023186"/>
    </source>
</evidence>
<name>A0A4D6YDH4_9GAMM</name>
<feature type="domain" description="RimM N-terminal" evidence="6">
    <location>
        <begin position="7"/>
        <end position="87"/>
    </location>
</feature>
<evidence type="ECO:0000313" key="9">
    <source>
        <dbReference type="Proteomes" id="UP000298603"/>
    </source>
</evidence>
<comment type="similarity">
    <text evidence="5">Belongs to the RimM family.</text>
</comment>
<dbReference type="RefSeq" id="WP_158349524.1">
    <property type="nucleotide sequence ID" value="NZ_CP032996.1"/>
</dbReference>
<organism evidence="8 9">
    <name type="scientific">Buchnera aphidicola</name>
    <name type="common">Therioaphis trifolii</name>
    <dbReference type="NCBI Taxonomy" id="1241884"/>
    <lineage>
        <taxon>Bacteria</taxon>
        <taxon>Pseudomonadati</taxon>
        <taxon>Pseudomonadota</taxon>
        <taxon>Gammaproteobacteria</taxon>
        <taxon>Enterobacterales</taxon>
        <taxon>Erwiniaceae</taxon>
        <taxon>Buchnera</taxon>
    </lineage>
</organism>
<feature type="domain" description="Ribosome maturation factor RimM PRC barrel" evidence="7">
    <location>
        <begin position="99"/>
        <end position="163"/>
    </location>
</feature>
<dbReference type="HAMAP" id="MF_00014">
    <property type="entry name" value="Ribosome_mat_RimM"/>
    <property type="match status" value="1"/>
</dbReference>
<dbReference type="InterPro" id="IPR056792">
    <property type="entry name" value="PRC_RimM"/>
</dbReference>
<dbReference type="InterPro" id="IPR002676">
    <property type="entry name" value="RimM_N"/>
</dbReference>
<dbReference type="Gene3D" id="2.30.30.240">
    <property type="entry name" value="PRC-barrel domain"/>
    <property type="match status" value="1"/>
</dbReference>
<sequence>MKNLLIIGKIGAAYGILGWNKIFSYTEKKKNIFEYTPWLIHYNKKWKKFFIENKKINKKIIIVKFININNRNNAQLLTNHVIFIKKKQLPKLKKFEYYWYNLINCKVFNTKKQYLGKVNKIIRTKANDILVIKIQKTNKEYLIPFIINIFINKVDLKMKFIYLNI</sequence>
<dbReference type="GO" id="GO:0043022">
    <property type="term" value="F:ribosome binding"/>
    <property type="evidence" value="ECO:0007669"/>
    <property type="project" value="InterPro"/>
</dbReference>
<dbReference type="InterPro" id="IPR011961">
    <property type="entry name" value="RimM"/>
</dbReference>
<comment type="function">
    <text evidence="5">An accessory protein needed during the final step in the assembly of 30S ribosomal subunit, possibly for assembly of the head region. Essential for efficient processing of 16S rRNA. May be needed both before and after RbfA during the maturation of 16S rRNA. It has affinity for free ribosomal 30S subunits but not for 70S ribosomes.</text>
</comment>
<keyword evidence="1 5" id="KW-0963">Cytoplasm</keyword>
<dbReference type="PANTHER" id="PTHR33692">
    <property type="entry name" value="RIBOSOME MATURATION FACTOR RIMM"/>
    <property type="match status" value="1"/>
</dbReference>
<dbReference type="SUPFAM" id="SSF50447">
    <property type="entry name" value="Translation proteins"/>
    <property type="match status" value="1"/>
</dbReference>
<evidence type="ECO:0000313" key="8">
    <source>
        <dbReference type="EMBL" id="QCI27259.1"/>
    </source>
</evidence>
<dbReference type="InterPro" id="IPR036976">
    <property type="entry name" value="RimM_N_sf"/>
</dbReference>